<dbReference type="Proteomes" id="UP001515641">
    <property type="component" value="Unassembled WGS sequence"/>
</dbReference>
<dbReference type="RefSeq" id="WP_166453773.1">
    <property type="nucleotide sequence ID" value="NZ_JAAOMA010000049.1"/>
</dbReference>
<feature type="domain" description="IraD/Gp25-like" evidence="1">
    <location>
        <begin position="14"/>
        <end position="81"/>
    </location>
</feature>
<dbReference type="EMBL" id="JAAOMA010000049">
    <property type="protein sequence ID" value="NHR08068.1"/>
    <property type="molecule type" value="Genomic_DNA"/>
</dbReference>
<protein>
    <submittedName>
        <fullName evidence="2">Phage baseplate protein</fullName>
    </submittedName>
</protein>
<sequence length="108" mass="12149">MLGMCRHTGRPLDGLDHLRQSIADILSTPIGSRRRRLEYGSKLPRMVDQPGHAGWVAAVQAEAARSLARWEPRIKLKRVRLVSVIDGRFGFVVECDYQGEARILEVNA</sequence>
<accession>A0ABX0LFS0</accession>
<evidence type="ECO:0000313" key="3">
    <source>
        <dbReference type="Proteomes" id="UP001515641"/>
    </source>
</evidence>
<evidence type="ECO:0000313" key="2">
    <source>
        <dbReference type="EMBL" id="NHR08068.1"/>
    </source>
</evidence>
<evidence type="ECO:0000259" key="1">
    <source>
        <dbReference type="Pfam" id="PF04965"/>
    </source>
</evidence>
<gene>
    <name evidence="2" type="ORF">HA052_23025</name>
</gene>
<dbReference type="InterPro" id="IPR007048">
    <property type="entry name" value="IraD/Gp25-like"/>
</dbReference>
<dbReference type="SUPFAM" id="SSF160719">
    <property type="entry name" value="gpW/gp25-like"/>
    <property type="match status" value="1"/>
</dbReference>
<reference evidence="2 3" key="1">
    <citation type="submission" date="2020-03" db="EMBL/GenBank/DDBJ databases">
        <title>Draft genome sequence of environmentally isolated cultures.</title>
        <authorList>
            <person name="Wilson H.S."/>
            <person name="De Leon M.E."/>
        </authorList>
    </citation>
    <scope>NUCLEOTIDE SEQUENCE [LARGE SCALE GENOMIC DNA]</scope>
    <source>
        <strain evidence="2 3">HSC-31F16</strain>
    </source>
</reference>
<organism evidence="2 3">
    <name type="scientific">Chromobacterium fluminis</name>
    <dbReference type="NCBI Taxonomy" id="3044269"/>
    <lineage>
        <taxon>Bacteria</taxon>
        <taxon>Pseudomonadati</taxon>
        <taxon>Pseudomonadota</taxon>
        <taxon>Betaproteobacteria</taxon>
        <taxon>Neisseriales</taxon>
        <taxon>Chromobacteriaceae</taxon>
        <taxon>Chromobacterium</taxon>
    </lineage>
</organism>
<dbReference type="Pfam" id="PF04965">
    <property type="entry name" value="GPW_gp25"/>
    <property type="match status" value="1"/>
</dbReference>
<comment type="caution">
    <text evidence="2">The sequence shown here is derived from an EMBL/GenBank/DDBJ whole genome shotgun (WGS) entry which is preliminary data.</text>
</comment>
<name>A0ABX0LFS0_9NEIS</name>
<keyword evidence="3" id="KW-1185">Reference proteome</keyword>
<dbReference type="Gene3D" id="3.10.450.40">
    <property type="match status" value="1"/>
</dbReference>
<proteinExistence type="predicted"/>